<dbReference type="EMBL" id="RHHR01000009">
    <property type="protein sequence ID" value="RNB75978.1"/>
    <property type="molecule type" value="Genomic_DNA"/>
</dbReference>
<dbReference type="InterPro" id="IPR013325">
    <property type="entry name" value="RNA_pol_sigma_r2"/>
</dbReference>
<dbReference type="Gene3D" id="1.10.1740.10">
    <property type="match status" value="1"/>
</dbReference>
<dbReference type="AlphaFoldDB" id="A0A3M8CK61"/>
<protein>
    <submittedName>
        <fullName evidence="7">Sigma-70 family RNA polymerase sigma factor</fullName>
    </submittedName>
</protein>
<sequence>MEAEDAAQEVFIKAYRNLKKYNRMIPFAAWLYKIAFNHCMDLIRKRKWSRLLPFLQGAERGESQIDQHIEDVYFSEPVYLAMTTLSVEERTLLILRGVEEKTYEEIALIMNKNAASLRKKFERTAAIFRYAYSPQEKGGAKHAETVGLLASVTTAYAAVEYFQLKNEQGEVIYQEKDATEAPNTIIQDPDGTMLAFMQKRAEVEEQIAPGTVAAVYIKEHNPKKSVETIIKPFEFNKLEDMQQEVGGQFEIPQELPGGFAFAAGSVEYEVDRDYDKEELYKLAEATDQDFVQQPLQWTDQLSHITVTYTAGEESIRVAITNIEGVADNTVYYVNQDQRRTEKVVVDQIEALYAEQPMRETVLKDIVWVTEHTGAKLEYRISTQSPKWDVEAARKMMKEFLTSK</sequence>
<evidence type="ECO:0000256" key="3">
    <source>
        <dbReference type="ARBA" id="ARBA00023082"/>
    </source>
</evidence>
<dbReference type="InterPro" id="IPR039425">
    <property type="entry name" value="RNA_pol_sigma-70-like"/>
</dbReference>
<reference evidence="7 8" key="1">
    <citation type="submission" date="2018-10" db="EMBL/GenBank/DDBJ databases">
        <title>Phylogenomics of Brevibacillus.</title>
        <authorList>
            <person name="Dunlap C."/>
        </authorList>
    </citation>
    <scope>NUCLEOTIDE SEQUENCE [LARGE SCALE GENOMIC DNA]</scope>
    <source>
        <strain evidence="7 8">JCM 12215</strain>
    </source>
</reference>
<keyword evidence="2" id="KW-0805">Transcription regulation</keyword>
<dbReference type="InterPro" id="IPR036388">
    <property type="entry name" value="WH-like_DNA-bd_sf"/>
</dbReference>
<evidence type="ECO:0000259" key="6">
    <source>
        <dbReference type="Pfam" id="PF08281"/>
    </source>
</evidence>
<evidence type="ECO:0000256" key="4">
    <source>
        <dbReference type="ARBA" id="ARBA00023163"/>
    </source>
</evidence>
<dbReference type="PANTHER" id="PTHR43133">
    <property type="entry name" value="RNA POLYMERASE ECF-TYPE SIGMA FACTO"/>
    <property type="match status" value="1"/>
</dbReference>
<organism evidence="7 8">
    <name type="scientific">Brevibacillus invocatus</name>
    <dbReference type="NCBI Taxonomy" id="173959"/>
    <lineage>
        <taxon>Bacteria</taxon>
        <taxon>Bacillati</taxon>
        <taxon>Bacillota</taxon>
        <taxon>Bacilli</taxon>
        <taxon>Bacillales</taxon>
        <taxon>Paenibacillaceae</taxon>
        <taxon>Brevibacillus</taxon>
    </lineage>
</organism>
<dbReference type="GO" id="GO:0016987">
    <property type="term" value="F:sigma factor activity"/>
    <property type="evidence" value="ECO:0007669"/>
    <property type="project" value="UniProtKB-KW"/>
</dbReference>
<feature type="domain" description="RNA polymerase sigma factor 70 region 4 type 2" evidence="6">
    <location>
        <begin position="77"/>
        <end position="121"/>
    </location>
</feature>
<dbReference type="GO" id="GO:0003677">
    <property type="term" value="F:DNA binding"/>
    <property type="evidence" value="ECO:0007669"/>
    <property type="project" value="InterPro"/>
</dbReference>
<proteinExistence type="inferred from homology"/>
<name>A0A3M8CK61_9BACL</name>
<dbReference type="Proteomes" id="UP000282028">
    <property type="component" value="Unassembled WGS sequence"/>
</dbReference>
<accession>A0A3M8CK61</accession>
<dbReference type="NCBIfam" id="TIGR02937">
    <property type="entry name" value="sigma70-ECF"/>
    <property type="match status" value="1"/>
</dbReference>
<evidence type="ECO:0000313" key="8">
    <source>
        <dbReference type="Proteomes" id="UP000282028"/>
    </source>
</evidence>
<evidence type="ECO:0000313" key="7">
    <source>
        <dbReference type="EMBL" id="RNB75978.1"/>
    </source>
</evidence>
<dbReference type="InterPro" id="IPR013249">
    <property type="entry name" value="RNA_pol_sigma70_r4_t2"/>
</dbReference>
<gene>
    <name evidence="7" type="ORF">EDM52_05845</name>
</gene>
<dbReference type="GO" id="GO:0006352">
    <property type="term" value="P:DNA-templated transcription initiation"/>
    <property type="evidence" value="ECO:0007669"/>
    <property type="project" value="InterPro"/>
</dbReference>
<dbReference type="Pfam" id="PF08281">
    <property type="entry name" value="Sigma70_r4_2"/>
    <property type="match status" value="1"/>
</dbReference>
<dbReference type="OrthoDB" id="2644333at2"/>
<keyword evidence="3" id="KW-0731">Sigma factor</keyword>
<evidence type="ECO:0000259" key="5">
    <source>
        <dbReference type="Pfam" id="PF04542"/>
    </source>
</evidence>
<dbReference type="Pfam" id="PF04542">
    <property type="entry name" value="Sigma70_r2"/>
    <property type="match status" value="1"/>
</dbReference>
<dbReference type="SUPFAM" id="SSF88946">
    <property type="entry name" value="Sigma2 domain of RNA polymerase sigma factors"/>
    <property type="match status" value="1"/>
</dbReference>
<comment type="similarity">
    <text evidence="1">Belongs to the sigma-70 factor family. ECF subfamily.</text>
</comment>
<dbReference type="InterPro" id="IPR013324">
    <property type="entry name" value="RNA_pol_sigma_r3/r4-like"/>
</dbReference>
<keyword evidence="8" id="KW-1185">Reference proteome</keyword>
<keyword evidence="4" id="KW-0804">Transcription</keyword>
<dbReference type="SUPFAM" id="SSF88659">
    <property type="entry name" value="Sigma3 and sigma4 domains of RNA polymerase sigma factors"/>
    <property type="match status" value="1"/>
</dbReference>
<comment type="caution">
    <text evidence="7">The sequence shown here is derived from an EMBL/GenBank/DDBJ whole genome shotgun (WGS) entry which is preliminary data.</text>
</comment>
<dbReference type="PANTHER" id="PTHR43133:SF51">
    <property type="entry name" value="RNA POLYMERASE SIGMA FACTOR"/>
    <property type="match status" value="1"/>
</dbReference>
<feature type="domain" description="RNA polymerase sigma-70 region 2" evidence="5">
    <location>
        <begin position="2"/>
        <end position="48"/>
    </location>
</feature>
<dbReference type="InterPro" id="IPR007627">
    <property type="entry name" value="RNA_pol_sigma70_r2"/>
</dbReference>
<dbReference type="Gene3D" id="1.10.10.10">
    <property type="entry name" value="Winged helix-like DNA-binding domain superfamily/Winged helix DNA-binding domain"/>
    <property type="match status" value="1"/>
</dbReference>
<evidence type="ECO:0000256" key="2">
    <source>
        <dbReference type="ARBA" id="ARBA00023015"/>
    </source>
</evidence>
<dbReference type="InterPro" id="IPR014284">
    <property type="entry name" value="RNA_pol_sigma-70_dom"/>
</dbReference>
<evidence type="ECO:0000256" key="1">
    <source>
        <dbReference type="ARBA" id="ARBA00010641"/>
    </source>
</evidence>